<dbReference type="EMBL" id="JRPH02000024">
    <property type="protein sequence ID" value="TLE03835.1"/>
    <property type="molecule type" value="Genomic_DNA"/>
</dbReference>
<organism evidence="1 2">
    <name type="scientific">Helicobacter bilis</name>
    <dbReference type="NCBI Taxonomy" id="37372"/>
    <lineage>
        <taxon>Bacteria</taxon>
        <taxon>Pseudomonadati</taxon>
        <taxon>Campylobacterota</taxon>
        <taxon>Epsilonproteobacteria</taxon>
        <taxon>Campylobacterales</taxon>
        <taxon>Helicobacteraceae</taxon>
        <taxon>Helicobacter</taxon>
    </lineage>
</organism>
<dbReference type="Proteomes" id="UP000029870">
    <property type="component" value="Unassembled WGS sequence"/>
</dbReference>
<dbReference type="AlphaFoldDB" id="A0A6D2C8D7"/>
<sequence>MWRKKDELGFTSWNAREKTGDYGLKNSHEMIAELSNPEFASKLKGANVFEKIIDNIIQLFVSTAEMIGLKKSNVYDKLRENVKNIIENYKDDFSQEYEKLGVGMLA</sequence>
<comment type="caution">
    <text evidence="1">The sequence shown here is derived from an EMBL/GenBank/DDBJ whole genome shotgun (WGS) entry which is preliminary data.</text>
</comment>
<gene>
    <name evidence="1" type="ORF">LS77_007830</name>
</gene>
<protein>
    <submittedName>
        <fullName evidence="1">Uncharacterized protein</fullName>
    </submittedName>
</protein>
<reference evidence="1 2" key="1">
    <citation type="journal article" date="2014" name="Genome Announc.">
        <title>Draft genome sequences of eight enterohepatic helicobacter species isolated from both laboratory and wild rodents.</title>
        <authorList>
            <person name="Sheh A."/>
            <person name="Shen Z."/>
            <person name="Fox J.G."/>
        </authorList>
    </citation>
    <scope>NUCLEOTIDE SEQUENCE [LARGE SCALE GENOMIC DNA]</scope>
    <source>
        <strain evidence="1 2">Missouri</strain>
    </source>
</reference>
<evidence type="ECO:0000313" key="2">
    <source>
        <dbReference type="Proteomes" id="UP000029870"/>
    </source>
</evidence>
<proteinExistence type="predicted"/>
<evidence type="ECO:0000313" key="1">
    <source>
        <dbReference type="EMBL" id="TLE03835.1"/>
    </source>
</evidence>
<name>A0A6D2C8D7_9HELI</name>
<accession>A0A6D2C8D7</accession>
<dbReference type="GeneID" id="60657515"/>
<dbReference type="RefSeq" id="WP_004088924.1">
    <property type="nucleotide sequence ID" value="NZ_CAOUIW010000009.1"/>
</dbReference>